<reference evidence="4 5" key="1">
    <citation type="submission" date="2019-04" db="EMBL/GenBank/DDBJ databases">
        <title>Annotation for the trematode Fasciola gigantica.</title>
        <authorList>
            <person name="Choi Y.-J."/>
        </authorList>
    </citation>
    <scope>NUCLEOTIDE SEQUENCE [LARGE SCALE GENOMIC DNA]</scope>
    <source>
        <strain evidence="4">Uganda_cow_1</strain>
    </source>
</reference>
<evidence type="ECO:0000256" key="1">
    <source>
        <dbReference type="ARBA" id="ARBA00023054"/>
    </source>
</evidence>
<organism evidence="4 5">
    <name type="scientific">Fasciola gigantica</name>
    <name type="common">Giant liver fluke</name>
    <dbReference type="NCBI Taxonomy" id="46835"/>
    <lineage>
        <taxon>Eukaryota</taxon>
        <taxon>Metazoa</taxon>
        <taxon>Spiralia</taxon>
        <taxon>Lophotrochozoa</taxon>
        <taxon>Platyhelminthes</taxon>
        <taxon>Trematoda</taxon>
        <taxon>Digenea</taxon>
        <taxon>Plagiorchiida</taxon>
        <taxon>Echinostomata</taxon>
        <taxon>Echinostomatoidea</taxon>
        <taxon>Fasciolidae</taxon>
        <taxon>Fasciola</taxon>
    </lineage>
</organism>
<protein>
    <submittedName>
        <fullName evidence="4">Uncharacterized protein</fullName>
    </submittedName>
</protein>
<feature type="region of interest" description="Disordered" evidence="3">
    <location>
        <begin position="22"/>
        <end position="43"/>
    </location>
</feature>
<comment type="caution">
    <text evidence="4">The sequence shown here is derived from an EMBL/GenBank/DDBJ whole genome shotgun (WGS) entry which is preliminary data.</text>
</comment>
<feature type="coiled-coil region" evidence="2">
    <location>
        <begin position="56"/>
        <end position="113"/>
    </location>
</feature>
<evidence type="ECO:0000256" key="3">
    <source>
        <dbReference type="SAM" id="MobiDB-lite"/>
    </source>
</evidence>
<name>A0A504YZT2_FASGI</name>
<proteinExistence type="predicted"/>
<dbReference type="InterPro" id="IPR039902">
    <property type="entry name" value="CCDC148/CCDC112"/>
</dbReference>
<gene>
    <name evidence="4" type="ORF">FGIG_10047</name>
</gene>
<keyword evidence="5" id="KW-1185">Reference proteome</keyword>
<dbReference type="OrthoDB" id="6265577at2759"/>
<accession>A0A504YZT2</accession>
<keyword evidence="1 2" id="KW-0175">Coiled coil</keyword>
<dbReference type="STRING" id="46835.A0A504YZT2"/>
<sequence>MICGGKNCSSWKRRKRKAIQNWKEKRLSMKCPSSPEHEQNTAKSSYKSVLLTSAELEAQKAALDRWREEKIKLAKATAQAKEKAAFEVQQARLIQLEKRRNELKERVGEYHSKKQREQTQLARDLAAREDEERLRRRVQLCQSAGRIRQRNENLIAEQKAQKQASKMAEAQRLARVEKALERQKSQVVARRDPDRLTQWTQGWRLRIEAGQEAVQAHVGLPCGLMHSGRGIPEWRRDMN</sequence>
<dbReference type="AlphaFoldDB" id="A0A504YZT2"/>
<dbReference type="Proteomes" id="UP000316759">
    <property type="component" value="Unassembled WGS sequence"/>
</dbReference>
<dbReference type="EMBL" id="SUNJ01002439">
    <property type="protein sequence ID" value="TPP65985.1"/>
    <property type="molecule type" value="Genomic_DNA"/>
</dbReference>
<dbReference type="PANTHER" id="PTHR21549">
    <property type="entry name" value="MUTATED IN BLADDER CANCER 1"/>
    <property type="match status" value="1"/>
</dbReference>
<evidence type="ECO:0000313" key="5">
    <source>
        <dbReference type="Proteomes" id="UP000316759"/>
    </source>
</evidence>
<evidence type="ECO:0000256" key="2">
    <source>
        <dbReference type="SAM" id="Coils"/>
    </source>
</evidence>
<evidence type="ECO:0000313" key="4">
    <source>
        <dbReference type="EMBL" id="TPP65985.1"/>
    </source>
</evidence>
<dbReference type="PANTHER" id="PTHR21549:SF0">
    <property type="entry name" value="COILED-COIL DOMAIN-CONTAINING PROTEIN 112"/>
    <property type="match status" value="1"/>
</dbReference>